<dbReference type="GO" id="GO:0005886">
    <property type="term" value="C:plasma membrane"/>
    <property type="evidence" value="ECO:0007669"/>
    <property type="project" value="UniProtKB-SubCell"/>
</dbReference>
<evidence type="ECO:0000256" key="3">
    <source>
        <dbReference type="ARBA" id="ARBA00022448"/>
    </source>
</evidence>
<feature type="transmembrane region" description="Helical" evidence="10">
    <location>
        <begin position="152"/>
        <end position="171"/>
    </location>
</feature>
<keyword evidence="6 10" id="KW-0812">Transmembrane</keyword>
<protein>
    <submittedName>
        <fullName evidence="13">Cation diffusion facilitator family transporter</fullName>
    </submittedName>
</protein>
<feature type="transmembrane region" description="Helical" evidence="10">
    <location>
        <begin position="35"/>
        <end position="59"/>
    </location>
</feature>
<dbReference type="PANTHER" id="PTHR43840:SF41">
    <property type="entry name" value="CATION-EFFLUX PUMP FIEF"/>
    <property type="match status" value="1"/>
</dbReference>
<dbReference type="AlphaFoldDB" id="A0A7D4SX73"/>
<evidence type="ECO:0000259" key="11">
    <source>
        <dbReference type="Pfam" id="PF01545"/>
    </source>
</evidence>
<feature type="transmembrane region" description="Helical" evidence="10">
    <location>
        <begin position="7"/>
        <end position="29"/>
    </location>
</feature>
<comment type="subcellular location">
    <subcellularLocation>
        <location evidence="1">Cell membrane</location>
        <topology evidence="1">Multi-pass membrane protein</topology>
    </subcellularLocation>
</comment>
<evidence type="ECO:0000256" key="9">
    <source>
        <dbReference type="ARBA" id="ARBA00023136"/>
    </source>
</evidence>
<dbReference type="InterPro" id="IPR058533">
    <property type="entry name" value="Cation_efflux_TM"/>
</dbReference>
<dbReference type="Pfam" id="PF16916">
    <property type="entry name" value="ZT_dimer"/>
    <property type="match status" value="1"/>
</dbReference>
<gene>
    <name evidence="13" type="ORF">HQN79_00015</name>
</gene>
<evidence type="ECO:0000313" key="14">
    <source>
        <dbReference type="Proteomes" id="UP000504724"/>
    </source>
</evidence>
<dbReference type="KEGG" id="txa:HQN79_00015"/>
<evidence type="ECO:0000256" key="6">
    <source>
        <dbReference type="ARBA" id="ARBA00022692"/>
    </source>
</evidence>
<keyword evidence="5" id="KW-0410">Iron transport</keyword>
<proteinExistence type="inferred from homology"/>
<evidence type="ECO:0000256" key="10">
    <source>
        <dbReference type="SAM" id="Phobius"/>
    </source>
</evidence>
<dbReference type="GO" id="GO:0015093">
    <property type="term" value="F:ferrous iron transmembrane transporter activity"/>
    <property type="evidence" value="ECO:0007669"/>
    <property type="project" value="TreeGrafter"/>
</dbReference>
<keyword evidence="7" id="KW-0864">Zinc transport</keyword>
<evidence type="ECO:0000256" key="5">
    <source>
        <dbReference type="ARBA" id="ARBA00022496"/>
    </source>
</evidence>
<evidence type="ECO:0000256" key="7">
    <source>
        <dbReference type="ARBA" id="ARBA00022906"/>
    </source>
</evidence>
<keyword evidence="4" id="KW-1003">Cell membrane</keyword>
<dbReference type="PANTHER" id="PTHR43840">
    <property type="entry name" value="MITOCHONDRIAL METAL TRANSPORTER 1-RELATED"/>
    <property type="match status" value="1"/>
</dbReference>
<keyword evidence="9 10" id="KW-0472">Membrane</keyword>
<dbReference type="InterPro" id="IPR002524">
    <property type="entry name" value="Cation_efflux"/>
</dbReference>
<dbReference type="EMBL" id="CP054020">
    <property type="protein sequence ID" value="QKI88064.1"/>
    <property type="molecule type" value="Genomic_DNA"/>
</dbReference>
<feature type="transmembrane region" description="Helical" evidence="10">
    <location>
        <begin position="177"/>
        <end position="194"/>
    </location>
</feature>
<keyword evidence="7" id="KW-0862">Zinc</keyword>
<dbReference type="InterPro" id="IPR050291">
    <property type="entry name" value="CDF_Transporter"/>
</dbReference>
<feature type="domain" description="Cation efflux protein transmembrane" evidence="11">
    <location>
        <begin position="12"/>
        <end position="202"/>
    </location>
</feature>
<dbReference type="Gene3D" id="3.30.70.1350">
    <property type="entry name" value="Cation efflux protein, cytoplasmic domain"/>
    <property type="match status" value="1"/>
</dbReference>
<evidence type="ECO:0000313" key="13">
    <source>
        <dbReference type="EMBL" id="QKI88064.1"/>
    </source>
</evidence>
<feature type="transmembrane region" description="Helical" evidence="10">
    <location>
        <begin position="79"/>
        <end position="100"/>
    </location>
</feature>
<dbReference type="Gene3D" id="1.20.1510.10">
    <property type="entry name" value="Cation efflux protein transmembrane domain"/>
    <property type="match status" value="1"/>
</dbReference>
<evidence type="ECO:0000256" key="8">
    <source>
        <dbReference type="ARBA" id="ARBA00022989"/>
    </source>
</evidence>
<dbReference type="NCBIfam" id="TIGR01297">
    <property type="entry name" value="CDF"/>
    <property type="match status" value="1"/>
</dbReference>
<keyword evidence="5" id="KW-0408">Iron</keyword>
<dbReference type="SUPFAM" id="SSF161111">
    <property type="entry name" value="Cation efflux protein transmembrane domain-like"/>
    <property type="match status" value="1"/>
</dbReference>
<keyword evidence="7" id="KW-0406">Ion transport</keyword>
<dbReference type="GO" id="GO:0015341">
    <property type="term" value="F:zinc efflux antiporter activity"/>
    <property type="evidence" value="ECO:0007669"/>
    <property type="project" value="TreeGrafter"/>
</dbReference>
<evidence type="ECO:0000256" key="2">
    <source>
        <dbReference type="ARBA" id="ARBA00010212"/>
    </source>
</evidence>
<dbReference type="InterPro" id="IPR027470">
    <property type="entry name" value="Cation_efflux_CTD"/>
</dbReference>
<dbReference type="SUPFAM" id="SSF160240">
    <property type="entry name" value="Cation efflux protein cytoplasmic domain-like"/>
    <property type="match status" value="1"/>
</dbReference>
<sequence>MSNAQLVRLATLASVSVAITLLIVKFYAWVQTDSVSILASLLDSAFDIIASLMIMLAVYIAQIPADREHRFGHGKAEPLAALAQSVFIAGSALYLILYSIERIWTNAEVEKVSIGLSVMLLSLFLTVTLVSFQKYVIRKTHSTAIAADALHYLSDILATLLVIVSLIFSHLNWVDPILAIVIAVWILHSAYQIAKDAINQLLDRELPEEMRQQIADIILQTPEVLGLNDLRTYQSGPNRFVQFDLELDDHLTLQEAHHIAEEVTDRLHKNFENLDVVVHQEPVSLKNDHDHHTWGKE</sequence>
<dbReference type="RefSeq" id="WP_173283650.1">
    <property type="nucleotide sequence ID" value="NZ_CP054020.1"/>
</dbReference>
<dbReference type="GO" id="GO:0015086">
    <property type="term" value="F:cadmium ion transmembrane transporter activity"/>
    <property type="evidence" value="ECO:0007669"/>
    <property type="project" value="TreeGrafter"/>
</dbReference>
<dbReference type="Pfam" id="PF01545">
    <property type="entry name" value="Cation_efflux"/>
    <property type="match status" value="1"/>
</dbReference>
<feature type="domain" description="Cation efflux protein cytoplasmic" evidence="12">
    <location>
        <begin position="206"/>
        <end position="282"/>
    </location>
</feature>
<dbReference type="InterPro" id="IPR027469">
    <property type="entry name" value="Cation_efflux_TMD_sf"/>
</dbReference>
<reference evidence="13 14" key="1">
    <citation type="submission" date="2020-05" db="EMBL/GenBank/DDBJ databases">
        <title>Thiomicrorhabdus sediminis sp.nov. and Thiomicrorhabdus xiamenensis sp.nov., novel sulfur-oxidizing bacteria isolated from coastal sediment.</title>
        <authorList>
            <person name="Liu X."/>
        </authorList>
    </citation>
    <scope>NUCLEOTIDE SEQUENCE [LARGE SCALE GENOMIC DNA]</scope>
    <source>
        <strain evidence="13 14">G2</strain>
    </source>
</reference>
<name>A0A7D4SX73_9GAMM</name>
<evidence type="ECO:0000256" key="4">
    <source>
        <dbReference type="ARBA" id="ARBA00022475"/>
    </source>
</evidence>
<dbReference type="FunFam" id="3.30.70.1350:FF:000002">
    <property type="entry name" value="Ferrous-iron efflux pump FieF"/>
    <property type="match status" value="1"/>
</dbReference>
<dbReference type="Proteomes" id="UP000504724">
    <property type="component" value="Chromosome"/>
</dbReference>
<keyword evidence="14" id="KW-1185">Reference proteome</keyword>
<feature type="transmembrane region" description="Helical" evidence="10">
    <location>
        <begin position="112"/>
        <end position="132"/>
    </location>
</feature>
<comment type="similarity">
    <text evidence="2">Belongs to the cation diffusion facilitator (CDF) transporter (TC 2.A.4) family. FieF subfamily.</text>
</comment>
<accession>A0A7D4SX73</accession>
<evidence type="ECO:0000259" key="12">
    <source>
        <dbReference type="Pfam" id="PF16916"/>
    </source>
</evidence>
<keyword evidence="3" id="KW-0813">Transport</keyword>
<dbReference type="GO" id="GO:0006882">
    <property type="term" value="P:intracellular zinc ion homeostasis"/>
    <property type="evidence" value="ECO:0007669"/>
    <property type="project" value="TreeGrafter"/>
</dbReference>
<dbReference type="InterPro" id="IPR036837">
    <property type="entry name" value="Cation_efflux_CTD_sf"/>
</dbReference>
<evidence type="ECO:0000256" key="1">
    <source>
        <dbReference type="ARBA" id="ARBA00004651"/>
    </source>
</evidence>
<keyword evidence="8 10" id="KW-1133">Transmembrane helix</keyword>
<organism evidence="13 14">
    <name type="scientific">Thiomicrorhabdus xiamenensis</name>
    <dbReference type="NCBI Taxonomy" id="2739063"/>
    <lineage>
        <taxon>Bacteria</taxon>
        <taxon>Pseudomonadati</taxon>
        <taxon>Pseudomonadota</taxon>
        <taxon>Gammaproteobacteria</taxon>
        <taxon>Thiotrichales</taxon>
        <taxon>Piscirickettsiaceae</taxon>
        <taxon>Thiomicrorhabdus</taxon>
    </lineage>
</organism>